<dbReference type="OrthoDB" id="6019893at2759"/>
<evidence type="ECO:0000313" key="5">
    <source>
        <dbReference type="Proteomes" id="UP000054564"/>
    </source>
</evidence>
<reference evidence="5" key="1">
    <citation type="submission" date="2014-03" db="EMBL/GenBank/DDBJ databases">
        <title>The Genome Sequence of Puccinia striiformis f. sp. tritici PST-78.</title>
        <authorList>
            <consortium name="The Broad Institute Genome Sequencing Platform"/>
            <person name="Cuomo C."/>
            <person name="Hulbert S."/>
            <person name="Chen X."/>
            <person name="Walker B."/>
            <person name="Young S.K."/>
            <person name="Zeng Q."/>
            <person name="Gargeya S."/>
            <person name="Fitzgerald M."/>
            <person name="Haas B."/>
            <person name="Abouelleil A."/>
            <person name="Alvarado L."/>
            <person name="Arachchi H.M."/>
            <person name="Berlin A.M."/>
            <person name="Chapman S.B."/>
            <person name="Goldberg J."/>
            <person name="Griggs A."/>
            <person name="Gujja S."/>
            <person name="Hansen M."/>
            <person name="Howarth C."/>
            <person name="Imamovic A."/>
            <person name="Larimer J."/>
            <person name="McCowan C."/>
            <person name="Montmayeur A."/>
            <person name="Murphy C."/>
            <person name="Neiman D."/>
            <person name="Pearson M."/>
            <person name="Priest M."/>
            <person name="Roberts A."/>
            <person name="Saif S."/>
            <person name="Shea T."/>
            <person name="Sisk P."/>
            <person name="Sykes S."/>
            <person name="Wortman J."/>
            <person name="Nusbaum C."/>
            <person name="Birren B."/>
        </authorList>
    </citation>
    <scope>NUCLEOTIDE SEQUENCE [LARGE SCALE GENOMIC DNA]</scope>
    <source>
        <strain evidence="5">race PST-78</strain>
    </source>
</reference>
<evidence type="ECO:0000256" key="2">
    <source>
        <dbReference type="SAM" id="MobiDB-lite"/>
    </source>
</evidence>
<feature type="compositionally biased region" description="Basic and acidic residues" evidence="2">
    <location>
        <begin position="1515"/>
        <end position="1534"/>
    </location>
</feature>
<accession>A0A0L0VI33</accession>
<dbReference type="GO" id="GO:0032483">
    <property type="term" value="P:regulation of Rab protein signal transduction"/>
    <property type="evidence" value="ECO:0007669"/>
    <property type="project" value="TreeGrafter"/>
</dbReference>
<dbReference type="InterPro" id="IPR051696">
    <property type="entry name" value="DENN_Domain_GEFs"/>
</dbReference>
<organism evidence="4 5">
    <name type="scientific">Puccinia striiformis f. sp. tritici PST-78</name>
    <dbReference type="NCBI Taxonomy" id="1165861"/>
    <lineage>
        <taxon>Eukaryota</taxon>
        <taxon>Fungi</taxon>
        <taxon>Dikarya</taxon>
        <taxon>Basidiomycota</taxon>
        <taxon>Pucciniomycotina</taxon>
        <taxon>Pucciniomycetes</taxon>
        <taxon>Pucciniales</taxon>
        <taxon>Pucciniaceae</taxon>
        <taxon>Puccinia</taxon>
    </lineage>
</organism>
<feature type="compositionally biased region" description="Basic and acidic residues" evidence="2">
    <location>
        <begin position="1408"/>
        <end position="1419"/>
    </location>
</feature>
<dbReference type="Pfam" id="PF02141">
    <property type="entry name" value="DENN"/>
    <property type="match status" value="1"/>
</dbReference>
<keyword evidence="1" id="KW-0175">Coiled coil</keyword>
<feature type="compositionally biased region" description="Polar residues" evidence="2">
    <location>
        <begin position="154"/>
        <end position="186"/>
    </location>
</feature>
<feature type="domain" description="UDENN" evidence="3">
    <location>
        <begin position="546"/>
        <end position="960"/>
    </location>
</feature>
<feature type="compositionally biased region" description="Low complexity" evidence="2">
    <location>
        <begin position="60"/>
        <end position="102"/>
    </location>
</feature>
<dbReference type="Gene3D" id="3.40.50.11500">
    <property type="match status" value="1"/>
</dbReference>
<name>A0A0L0VI33_9BASI</name>
<feature type="coiled-coil region" evidence="1">
    <location>
        <begin position="1037"/>
        <end position="1064"/>
    </location>
</feature>
<feature type="compositionally biased region" description="Polar residues" evidence="2">
    <location>
        <begin position="1428"/>
        <end position="1443"/>
    </location>
</feature>
<feature type="compositionally biased region" description="Low complexity" evidence="2">
    <location>
        <begin position="1649"/>
        <end position="1660"/>
    </location>
</feature>
<feature type="region of interest" description="Disordered" evidence="2">
    <location>
        <begin position="387"/>
        <end position="406"/>
    </location>
</feature>
<dbReference type="Proteomes" id="UP000054564">
    <property type="component" value="Unassembled WGS sequence"/>
</dbReference>
<feature type="compositionally biased region" description="Low complexity" evidence="2">
    <location>
        <begin position="130"/>
        <end position="144"/>
    </location>
</feature>
<dbReference type="InterPro" id="IPR043153">
    <property type="entry name" value="DENN_C"/>
</dbReference>
<comment type="caution">
    <text evidence="4">The sequence shown here is derived from an EMBL/GenBank/DDBJ whole genome shotgun (WGS) entry which is preliminary data.</text>
</comment>
<feature type="region of interest" description="Disordered" evidence="2">
    <location>
        <begin position="1502"/>
        <end position="1588"/>
    </location>
</feature>
<feature type="region of interest" description="Disordered" evidence="2">
    <location>
        <begin position="1275"/>
        <end position="1332"/>
    </location>
</feature>
<dbReference type="EMBL" id="AJIL01000051">
    <property type="protein sequence ID" value="KNE98945.1"/>
    <property type="molecule type" value="Genomic_DNA"/>
</dbReference>
<dbReference type="PROSITE" id="PS50211">
    <property type="entry name" value="DENN"/>
    <property type="match status" value="1"/>
</dbReference>
<feature type="compositionally biased region" description="Pro residues" evidence="2">
    <location>
        <begin position="250"/>
        <end position="259"/>
    </location>
</feature>
<feature type="compositionally biased region" description="Polar residues" evidence="2">
    <location>
        <begin position="1559"/>
        <end position="1575"/>
    </location>
</feature>
<dbReference type="PANTHER" id="PTHR12296:SF31">
    <property type="entry name" value="DENN (AEX-3) DOMAIN PROTEIN (AFU_ORTHOLOGUE AFUA_6G11200)"/>
    <property type="match status" value="1"/>
</dbReference>
<protein>
    <recommendedName>
        <fullName evidence="3">UDENN domain-containing protein</fullName>
    </recommendedName>
</protein>
<feature type="compositionally biased region" description="Polar residues" evidence="2">
    <location>
        <begin position="47"/>
        <end position="59"/>
    </location>
</feature>
<feature type="compositionally biased region" description="Basic residues" evidence="2">
    <location>
        <begin position="104"/>
        <end position="113"/>
    </location>
</feature>
<dbReference type="STRING" id="1165861.A0A0L0VI33"/>
<proteinExistence type="predicted"/>
<evidence type="ECO:0000259" key="3">
    <source>
        <dbReference type="PROSITE" id="PS50211"/>
    </source>
</evidence>
<feature type="region of interest" description="Disordered" evidence="2">
    <location>
        <begin position="1644"/>
        <end position="1669"/>
    </location>
</feature>
<sequence length="1669" mass="183287">MADSKGKSSHIHQHNPISTPPLPSSFSSGHQQHASSFSSGSFTSQADTIRSPRTASTFQTSFNSTFDSPPPSSTFSTASSFSSSPLSSHKQSSPSNPASSTSNQHHHYIHNRSRPASCQSTHHLTASPKSFGSHSMLSSRSRSSPQTPPIAANTPGSSIPLSPDSPSKKGNQSRFSKPSSQNNIQLDQSVRQALIPEIKPGRTLDTQRHHSIGTIHASDASTIDPSSQFRRLPRSLESIRSNNLNYPAPLPCLPSPQLPPSSSHPKVRKCPSSNSRNSTARSSRSKKKGRSIASEKTNESSFDSIPAILPRFSRSSEVNLPLDSRLSYLKQPDTLASIYMVCGLPKNSQCWSLAQPDYLPSHLPGAVPRFWRPEVLGTTISGEEIISSHIDGPGESSGRNNDFGSESISKEELSKIQSKAVKLAFAREVEVIASTVQPPSTTHCFSFTVPARTGDQHESSGALGHQWDLSLTCSSESTSRQPAEKTYYAACLLVWSHSDRSRAEAIRKTLEEGSKAKSAAVVQAIKAAAAGRKLGTRLEKAVGSPMGFLPSSTELSSNASRPQSSHHAHSIVESSDTEENECFFSDSDWETGTEVVSDKITSGLLNNAVGSDDTVHDSLSPNTPLWLPYCLVLISKFPLYDLLVDHLKISWARYHNSILKHSQEMLKMLNFTLPKSLSIIKLPVGSSKESNTNFVVKLPGKKDLSNGGLEEVNFTMWPLFKCLSLSHIISIYEIGLSPMGRIVFFSSHPPILNIAVESFKLLLELRGWTGLCQSIIHSRDFKIYLEDPGPFILGANSQLRHIASDISPEIMVVDLDTDTIRCPKPHPDALSKGPVRMKIEKKFSTLLGNLHGARSVPVELQEAFPGGRFRPFSAVEIKDQPSEAERLLPPPEWNWSQTRTIIIFDDVMSKIPRKGLGKILKRTTNRQAAVLDSSALHVQEIIRKHTIRFVDRRDMLENKIWKLNRRLAFLMSESMEWKQHFDNFQKFTDMLSTESQDLKTRLENERREHHTLTGVVAEQKSRQVELESRLLETEKAWMAAQVELAKAQEIREELQRQKEIMVSEMKSIALGGDDENMLGQILPRIGSFIGPTPSRRSSMAPTRRISLTTQNLRRLSAQARLTSPSPSPSPSSTRLEPHEESECETDSPLYKLASTGGGYSNFLGGDSDIETTSDDANGLSETPNADERALLSRSAVVETMRSIQTRLEAALRTAGQLDEEELKGYDVHSPFAKSALSRMSTDSQGSKLIALQRGRRKPQNSVNFDFDINLNSLSSSPMSDDAHSRPIDSRAEDFLSPNRPSNRPPRSSTVSRADAFLSPNRTPHRPPRSSTVSLLLPGSSIFGDPLNLSPNGSQFSSPSVSHDLDIVEESDDGDEDEDDDDDDDDENHDSQSDDENSCDDDTFVSANDHSRSPERRRISSDSSFISDLTSQRYSAQSNATSRVSILCASPSPTARRPRLSSQKTSSSFETKTLRSSGLVAFPTSPTELDEDDLDFDSRVQKYIQRGGGGPPVAAREAHPISGRDDSPVGKDPRRVTSGLKPRGKVTTSSLGSPLHHRPQGTNQRGSSFSTSNLKGQQDLPHSPLAPARTLHRINKTSLATIRLSSPARHSPSSAHSNESQHLGAELVDFSLDNLRFKLGSIQSSRRLRSTPSPTMSSPSSIRDLKDLTN</sequence>
<dbReference type="SMART" id="SM00799">
    <property type="entry name" value="DENN"/>
    <property type="match status" value="1"/>
</dbReference>
<feature type="region of interest" description="Disordered" evidence="2">
    <location>
        <begin position="1118"/>
        <end position="1185"/>
    </location>
</feature>
<feature type="coiled-coil region" evidence="1">
    <location>
        <begin position="953"/>
        <end position="1008"/>
    </location>
</feature>
<feature type="region of interest" description="Disordered" evidence="2">
    <location>
        <begin position="1369"/>
        <end position="1473"/>
    </location>
</feature>
<feature type="compositionally biased region" description="Polar residues" evidence="2">
    <location>
        <begin position="1459"/>
        <end position="1473"/>
    </location>
</feature>
<dbReference type="InterPro" id="IPR037516">
    <property type="entry name" value="Tripartite_DENN"/>
</dbReference>
<dbReference type="PANTHER" id="PTHR12296">
    <property type="entry name" value="DENN DOMAIN-CONTAINING PROTEIN 4"/>
    <property type="match status" value="1"/>
</dbReference>
<gene>
    <name evidence="4" type="ORF">PSTG_07790</name>
</gene>
<feature type="compositionally biased region" description="Low complexity" evidence="2">
    <location>
        <begin position="24"/>
        <end position="46"/>
    </location>
</feature>
<feature type="compositionally biased region" description="Low complexity" evidence="2">
    <location>
        <begin position="272"/>
        <end position="282"/>
    </location>
</feature>
<feature type="compositionally biased region" description="Basic and acidic residues" evidence="2">
    <location>
        <begin position="1280"/>
        <end position="1293"/>
    </location>
</feature>
<dbReference type="GO" id="GO:0031410">
    <property type="term" value="C:cytoplasmic vesicle"/>
    <property type="evidence" value="ECO:0007669"/>
    <property type="project" value="TreeGrafter"/>
</dbReference>
<feature type="region of interest" description="Disordered" evidence="2">
    <location>
        <begin position="250"/>
        <end position="300"/>
    </location>
</feature>
<feature type="compositionally biased region" description="Low complexity" evidence="2">
    <location>
        <begin position="1296"/>
        <end position="1308"/>
    </location>
</feature>
<feature type="compositionally biased region" description="Acidic residues" evidence="2">
    <location>
        <begin position="1369"/>
        <end position="1402"/>
    </location>
</feature>
<keyword evidence="5" id="KW-1185">Reference proteome</keyword>
<feature type="compositionally biased region" description="Polar residues" evidence="2">
    <location>
        <begin position="551"/>
        <end position="563"/>
    </location>
</feature>
<evidence type="ECO:0000256" key="1">
    <source>
        <dbReference type="SAM" id="Coils"/>
    </source>
</evidence>
<evidence type="ECO:0000313" key="4">
    <source>
        <dbReference type="EMBL" id="KNE98945.1"/>
    </source>
</evidence>
<dbReference type="InterPro" id="IPR001194">
    <property type="entry name" value="cDENN_dom"/>
</dbReference>
<feature type="region of interest" description="Disordered" evidence="2">
    <location>
        <begin position="551"/>
        <end position="574"/>
    </location>
</feature>
<feature type="compositionally biased region" description="Polar residues" evidence="2">
    <location>
        <begin position="114"/>
        <end position="128"/>
    </location>
</feature>
<feature type="region of interest" description="Disordered" evidence="2">
    <location>
        <begin position="1"/>
        <end position="186"/>
    </location>
</feature>